<dbReference type="GO" id="GO:0005615">
    <property type="term" value="C:extracellular space"/>
    <property type="evidence" value="ECO:0007669"/>
    <property type="project" value="TreeGrafter"/>
</dbReference>
<dbReference type="Pfam" id="PF01839">
    <property type="entry name" value="FG-GAP"/>
    <property type="match status" value="1"/>
</dbReference>
<dbReference type="FunFam" id="2.60.40.10:FF:002287">
    <property type="entry name" value="Cell surface protein"/>
    <property type="match status" value="2"/>
</dbReference>
<dbReference type="PROSITE" id="PS50093">
    <property type="entry name" value="PKD"/>
    <property type="match status" value="6"/>
</dbReference>
<dbReference type="PANTHER" id="PTHR11532">
    <property type="entry name" value="PROTEASE M14 CARBOXYPEPTIDASE"/>
    <property type="match status" value="1"/>
</dbReference>
<dbReference type="SUPFAM" id="SSF69318">
    <property type="entry name" value="Integrin alpha N-terminal domain"/>
    <property type="match status" value="1"/>
</dbReference>
<dbReference type="InterPro" id="IPR028994">
    <property type="entry name" value="Integrin_alpha_N"/>
</dbReference>
<dbReference type="CDD" id="cd00146">
    <property type="entry name" value="PKD"/>
    <property type="match status" value="6"/>
</dbReference>
<dbReference type="InterPro" id="IPR050753">
    <property type="entry name" value="Peptidase_M14_domain"/>
</dbReference>
<dbReference type="FunFam" id="2.60.40.10:FF:000270">
    <property type="entry name" value="Cell surface protein"/>
    <property type="match status" value="6"/>
</dbReference>
<feature type="domain" description="PKD" evidence="2">
    <location>
        <begin position="931"/>
        <end position="997"/>
    </location>
</feature>
<dbReference type="PROSITE" id="PS00018">
    <property type="entry name" value="EF_HAND_1"/>
    <property type="match status" value="1"/>
</dbReference>
<proteinExistence type="predicted"/>
<feature type="domain" description="PKD" evidence="2">
    <location>
        <begin position="845"/>
        <end position="911"/>
    </location>
</feature>
<feature type="domain" description="EF-hand" evidence="3">
    <location>
        <begin position="1290"/>
        <end position="1310"/>
    </location>
</feature>
<dbReference type="InterPro" id="IPR035986">
    <property type="entry name" value="PKD_dom_sf"/>
</dbReference>
<dbReference type="Pfam" id="PF18911">
    <property type="entry name" value="PKD_4"/>
    <property type="match status" value="6"/>
</dbReference>
<name>A0A0E3LD28_9EURY</name>
<dbReference type="InterPro" id="IPR000601">
    <property type="entry name" value="PKD_dom"/>
</dbReference>
<dbReference type="InterPro" id="IPR013517">
    <property type="entry name" value="FG-GAP"/>
</dbReference>
<dbReference type="GO" id="GO:0006518">
    <property type="term" value="P:peptide metabolic process"/>
    <property type="evidence" value="ECO:0007669"/>
    <property type="project" value="TreeGrafter"/>
</dbReference>
<gene>
    <name evidence="4" type="ORF">MSSAC_1956</name>
</gene>
<dbReference type="Pfam" id="PF13517">
    <property type="entry name" value="FG-GAP_3"/>
    <property type="match status" value="2"/>
</dbReference>
<evidence type="ECO:0000259" key="3">
    <source>
        <dbReference type="PROSITE" id="PS50222"/>
    </source>
</evidence>
<accession>A0A0E3LD28</accession>
<evidence type="ECO:0000313" key="5">
    <source>
        <dbReference type="Proteomes" id="UP000033123"/>
    </source>
</evidence>
<dbReference type="SUPFAM" id="SSF49299">
    <property type="entry name" value="PKD domain"/>
    <property type="match status" value="6"/>
</dbReference>
<dbReference type="EMBL" id="CP009508">
    <property type="protein sequence ID" value="AKB36546.1"/>
    <property type="molecule type" value="Genomic_DNA"/>
</dbReference>
<reference evidence="4 5" key="1">
    <citation type="submission" date="2014-07" db="EMBL/GenBank/DDBJ databases">
        <title>Methanogenic archaea and the global carbon cycle.</title>
        <authorList>
            <person name="Henriksen J.R."/>
            <person name="Luke J."/>
            <person name="Reinhart S."/>
            <person name="Benedict M.N."/>
            <person name="Youngblut N.D."/>
            <person name="Metcalf M.E."/>
            <person name="Whitaker R.J."/>
            <person name="Metcalf W.W."/>
        </authorList>
    </citation>
    <scope>NUCLEOTIDE SEQUENCE [LARGE SCALE GENOMIC DNA]</scope>
    <source>
        <strain evidence="4 5">C2J</strain>
    </source>
</reference>
<dbReference type="Pfam" id="PF07705">
    <property type="entry name" value="CARDB"/>
    <property type="match status" value="2"/>
</dbReference>
<dbReference type="InterPro" id="IPR022409">
    <property type="entry name" value="PKD/Chitinase_dom"/>
</dbReference>
<dbReference type="Proteomes" id="UP000033123">
    <property type="component" value="Chromosome"/>
</dbReference>
<dbReference type="InterPro" id="IPR018247">
    <property type="entry name" value="EF_Hand_1_Ca_BS"/>
</dbReference>
<dbReference type="GO" id="GO:0004181">
    <property type="term" value="F:metallocarboxypeptidase activity"/>
    <property type="evidence" value="ECO:0007669"/>
    <property type="project" value="TreeGrafter"/>
</dbReference>
<dbReference type="STRING" id="1434118.MSSAC_1956"/>
<feature type="domain" description="PKD" evidence="2">
    <location>
        <begin position="297"/>
        <end position="367"/>
    </location>
</feature>
<dbReference type="InterPro" id="IPR002048">
    <property type="entry name" value="EF_hand_dom"/>
</dbReference>
<sequence>MHCADVVGYDTPNSTTVFNGTVDLSEIQNTSLYSTHLTGYNYEDLNGNSLPSASEHISCEYFDYLRWNNIQGSLLPENQTVLVSRESDPYCSVVFHALSIEYKAPDLVPVSLTPSMVSANITNTMTATIENRGSKDSQPFNVSIMTNDKVIDTQPVSGLAIGNSTRVEFHWTPDGDTDVYSLTIVADPENILVEPDESNNKLEVLVGTTSAPIPISDFSGTPTSGDSPLAVTFKDQSTNSPTSWAWDFDNDGRVDSTEQNPVHTYVSIGNYSVNLTVTNAGGNDSEVKNEYIVVKPLVADFTTATTSGRVPFTVKLMDASSGSPTSWFWDFGDGTNATGQNVSHTYTSTGTYTVNLTVTNAGGANYTEKPGCITAMDTLAPIADFNGTPTSGNVWLTVNFTDQSANAPTSWLWDFGDGATSTEQSPSHTYKTAGTYTVNLTATNAIGTNSTVKKDYITASAVSGPVWTTKSEWSLPYVGLRVAPSLADLDGDGDYDMLVGVSDGTVCYENTGTSSSPIWTLKSEWTITGVNNPSPALADLDGDGDYDLMIGMYSGKCYGYENTGTTTSPVWTAKSAWNVPDDLGYYSSASLADLDGDGDYDLLMGAKAGSHLTAYENTGTKTNPAWTAKSAWNTPSFVSYSGYTAGVLADLDGDGDYDLLLGWSNGDIYAYENTGTVNSPVWTKQNVWDLPPVGWYAHPALADLDGDEDYDLLVGEFNGSICGYENTASSAVAKPDITPTAVTPPSGIVANTPCTIVANINNTGTGNTGTFNATLSVNGTVVDTQSISGISSDSSALVNFTWTPEAAGDYNLTVTADSENGIAESDETNNALTVLVMASAASGSPVANFTADITSGNDPLTVNFMDQSTGTPTSWFWDFGDGVNSTEQSPVHTYTAEGNYTVNLTVENSAGTDFEVKTDYITVLEPSTPEPVAMFTADATSGTVPLTVNFTDQSTGSPTSWAWDFGDGENSTEQNPVHTYSAAGNYTVNLTVENSAGTDFEVKTDYITVLEASTPEPEPVAAFTADVTNGDAPLTVNFTDQSTGSPTSWFWDFGDGANSTEQNPVHTYASAGSYTVNLTVENAAGTDFELKSDYIEVSEISGSTVTLYFDPASSSVSENESTEINLVASNFPAGLSGYNLTVAIDDPAIAEIVDIEYPSWALITENSTLPGTSIYMKTVDLEDSVKEGAADVVLATLTVSGKESGSANLSIGVKRLEEDSGDSIEPEILTGKIEVTLLSPLPDQEYAPKDLDGDGFYEDLTGNGEFSFVDIVAYFHNMDWIEENMPVEYFDFNGNGRIDFDDVVDMFGMI</sequence>
<dbReference type="HOGENOM" id="CLU_283527_0_0_2"/>
<dbReference type="PROSITE" id="PS50222">
    <property type="entry name" value="EF_HAND_2"/>
    <property type="match status" value="1"/>
</dbReference>
<dbReference type="PATRIC" id="fig|1434118.4.peg.2491"/>
<dbReference type="GO" id="GO:0005509">
    <property type="term" value="F:calcium ion binding"/>
    <property type="evidence" value="ECO:0007669"/>
    <property type="project" value="InterPro"/>
</dbReference>
<feature type="domain" description="PKD" evidence="2">
    <location>
        <begin position="381"/>
        <end position="455"/>
    </location>
</feature>
<dbReference type="SMART" id="SM00089">
    <property type="entry name" value="PKD"/>
    <property type="match status" value="6"/>
</dbReference>
<protein>
    <submittedName>
        <fullName evidence="4">Cell surface protein</fullName>
    </submittedName>
</protein>
<dbReference type="GO" id="GO:0016485">
    <property type="term" value="P:protein processing"/>
    <property type="evidence" value="ECO:0007669"/>
    <property type="project" value="TreeGrafter"/>
</dbReference>
<dbReference type="KEGG" id="msj:MSSAC_1956"/>
<evidence type="ECO:0000259" key="2">
    <source>
        <dbReference type="PROSITE" id="PS50093"/>
    </source>
</evidence>
<feature type="domain" description="PKD" evidence="2">
    <location>
        <begin position="1019"/>
        <end position="1085"/>
    </location>
</feature>
<dbReference type="PANTHER" id="PTHR11532:SF57">
    <property type="entry name" value="CARBOXYPEPTIDASE D, B"/>
    <property type="match status" value="1"/>
</dbReference>
<evidence type="ECO:0000313" key="4">
    <source>
        <dbReference type="EMBL" id="AKB36546.1"/>
    </source>
</evidence>
<dbReference type="InterPro" id="IPR013783">
    <property type="entry name" value="Ig-like_fold"/>
</dbReference>
<dbReference type="InterPro" id="IPR011635">
    <property type="entry name" value="CARDB"/>
</dbReference>
<evidence type="ECO:0000256" key="1">
    <source>
        <dbReference type="ARBA" id="ARBA00022729"/>
    </source>
</evidence>
<dbReference type="Gene3D" id="2.60.40.10">
    <property type="entry name" value="Immunoglobulins"/>
    <property type="match status" value="8"/>
</dbReference>
<organism evidence="4 5">
    <name type="scientific">Methanosarcina siciliae C2J</name>
    <dbReference type="NCBI Taxonomy" id="1434118"/>
    <lineage>
        <taxon>Archaea</taxon>
        <taxon>Methanobacteriati</taxon>
        <taxon>Methanobacteriota</taxon>
        <taxon>Stenosarchaea group</taxon>
        <taxon>Methanomicrobia</taxon>
        <taxon>Methanosarcinales</taxon>
        <taxon>Methanosarcinaceae</taxon>
        <taxon>Methanosarcina</taxon>
    </lineage>
</organism>
<keyword evidence="1" id="KW-0732">Signal</keyword>
<dbReference type="Gene3D" id="2.130.10.130">
    <property type="entry name" value="Integrin alpha, N-terminal"/>
    <property type="match status" value="1"/>
</dbReference>
<feature type="domain" description="PKD" evidence="2">
    <location>
        <begin position="214"/>
        <end position="300"/>
    </location>
</feature>